<organism evidence="1 2">
    <name type="scientific">Sphingobium jiangsuense</name>
    <dbReference type="NCBI Taxonomy" id="870476"/>
    <lineage>
        <taxon>Bacteria</taxon>
        <taxon>Pseudomonadati</taxon>
        <taxon>Pseudomonadota</taxon>
        <taxon>Alphaproteobacteria</taxon>
        <taxon>Sphingomonadales</taxon>
        <taxon>Sphingomonadaceae</taxon>
        <taxon>Sphingobium</taxon>
    </lineage>
</organism>
<comment type="caution">
    <text evidence="1">The sequence shown here is derived from an EMBL/GenBank/DDBJ whole genome shotgun (WGS) entry which is preliminary data.</text>
</comment>
<proteinExistence type="predicted"/>
<dbReference type="EMBL" id="JACIDT010000003">
    <property type="protein sequence ID" value="MBB3925544.1"/>
    <property type="molecule type" value="Genomic_DNA"/>
</dbReference>
<dbReference type="RefSeq" id="WP_188071087.1">
    <property type="nucleotide sequence ID" value="NZ_BSPS01000018.1"/>
</dbReference>
<reference evidence="1 2" key="1">
    <citation type="submission" date="2020-08" db="EMBL/GenBank/DDBJ databases">
        <title>Genomic Encyclopedia of Type Strains, Phase IV (KMG-IV): sequencing the most valuable type-strain genomes for metagenomic binning, comparative biology and taxonomic classification.</title>
        <authorList>
            <person name="Goeker M."/>
        </authorList>
    </citation>
    <scope>NUCLEOTIDE SEQUENCE [LARGE SCALE GENOMIC DNA]</scope>
    <source>
        <strain evidence="1 2">DSM 26189</strain>
    </source>
</reference>
<protein>
    <submittedName>
        <fullName evidence="1">Uncharacterized protein</fullName>
    </submittedName>
</protein>
<sequence>MNEEWLDQIQPTSIIASIPIGLPKAQIMAQVSAMIDDLTEREAESGAATMTGDAPYKLSRATKLHYVSVLRYLKCLHVKSANPKMTLWQVGATAGLSVQHRSLDPLAEPRAENEKQRTALKELTSRALSRGHMIAENAARGIFPSYAKCEHALPVDYPFIYRKRFGPIQKAWKSP</sequence>
<name>A0A7W6FQ01_9SPHN</name>
<gene>
    <name evidence="1" type="ORF">GGR43_001257</name>
</gene>
<evidence type="ECO:0000313" key="2">
    <source>
        <dbReference type="Proteomes" id="UP000571950"/>
    </source>
</evidence>
<dbReference type="AlphaFoldDB" id="A0A7W6FQ01"/>
<dbReference type="Proteomes" id="UP000571950">
    <property type="component" value="Unassembled WGS sequence"/>
</dbReference>
<accession>A0A7W6FQ01</accession>
<evidence type="ECO:0000313" key="1">
    <source>
        <dbReference type="EMBL" id="MBB3925544.1"/>
    </source>
</evidence>
<keyword evidence="2" id="KW-1185">Reference proteome</keyword>